<protein>
    <submittedName>
        <fullName evidence="1">Uncharacterized protein</fullName>
    </submittedName>
</protein>
<proteinExistence type="predicted"/>
<organism evidence="1 2">
    <name type="scientific">Caballeronia mineralivorans PML1(12)</name>
    <dbReference type="NCBI Taxonomy" id="908627"/>
    <lineage>
        <taxon>Bacteria</taxon>
        <taxon>Pseudomonadati</taxon>
        <taxon>Pseudomonadota</taxon>
        <taxon>Betaproteobacteria</taxon>
        <taxon>Burkholderiales</taxon>
        <taxon>Burkholderiaceae</taxon>
        <taxon>Caballeronia</taxon>
    </lineage>
</organism>
<comment type="caution">
    <text evidence="1">The sequence shown here is derived from an EMBL/GenBank/DDBJ whole genome shotgun (WGS) entry which is preliminary data.</text>
</comment>
<gene>
    <name evidence="1" type="ORF">EOS_41150</name>
</gene>
<sequence>MINYLSAIDILYIHDVLVVVFANDGDPISPSGPRDEGLVESAANRPRTALGSTEKYRTVDGKAAALFTRWCKTTPFTMETNVQRSSR</sequence>
<dbReference type="RefSeq" id="WP_152693268.1">
    <property type="nucleotide sequence ID" value="NZ_AEJF01000251.1"/>
</dbReference>
<dbReference type="AlphaFoldDB" id="A0A0J1CIU4"/>
<dbReference type="PATRIC" id="fig|908627.4.peg.9247"/>
<dbReference type="OrthoDB" id="9802752at2"/>
<evidence type="ECO:0000313" key="1">
    <source>
        <dbReference type="EMBL" id="KLU20514.1"/>
    </source>
</evidence>
<name>A0A0J1CIU4_9BURK</name>
<dbReference type="InterPro" id="IPR053737">
    <property type="entry name" value="Type_II_TA_Toxin"/>
</dbReference>
<dbReference type="EMBL" id="AEJF01000251">
    <property type="protein sequence ID" value="KLU20514.1"/>
    <property type="molecule type" value="Genomic_DNA"/>
</dbReference>
<keyword evidence="2" id="KW-1185">Reference proteome</keyword>
<dbReference type="Proteomes" id="UP000035963">
    <property type="component" value="Unassembled WGS sequence"/>
</dbReference>
<dbReference type="Gene3D" id="1.20.120.1870">
    <property type="entry name" value="Fic/DOC protein, Fido domain"/>
    <property type="match status" value="1"/>
</dbReference>
<reference evidence="1 2" key="1">
    <citation type="journal article" date="2015" name="Genome Announc.">
        <title>Draft Genome Sequence of Burkholderia sp. Strain PML1(12), an Ectomycorrhizosphere-Inhabiting Bacterium with Effective Mineral-Weathering Ability.</title>
        <authorList>
            <person name="Uroz S."/>
            <person name="Oger P."/>
        </authorList>
    </citation>
    <scope>NUCLEOTIDE SEQUENCE [LARGE SCALE GENOMIC DNA]</scope>
    <source>
        <strain evidence="2">PML1(12)</strain>
    </source>
</reference>
<accession>A0A0J1CIU4</accession>
<evidence type="ECO:0000313" key="2">
    <source>
        <dbReference type="Proteomes" id="UP000035963"/>
    </source>
</evidence>